<evidence type="ECO:0000256" key="4">
    <source>
        <dbReference type="SAM" id="MobiDB-lite"/>
    </source>
</evidence>
<dbReference type="STRING" id="1318743.PU02_0270"/>
<feature type="repeat" description="TPR" evidence="3">
    <location>
        <begin position="212"/>
        <end position="245"/>
    </location>
</feature>
<keyword evidence="1" id="KW-0677">Repeat</keyword>
<dbReference type="PATRIC" id="fig|1318743.3.peg.282"/>
<name>A0A0M4LRY9_9HYPH</name>
<dbReference type="EMBL" id="CP010401">
    <property type="protein sequence ID" value="ALE03084.1"/>
    <property type="molecule type" value="Genomic_DNA"/>
</dbReference>
<feature type="compositionally biased region" description="Basic and acidic residues" evidence="4">
    <location>
        <begin position="99"/>
        <end position="108"/>
    </location>
</feature>
<dbReference type="Gene3D" id="1.25.40.10">
    <property type="entry name" value="Tetratricopeptide repeat domain"/>
    <property type="match status" value="1"/>
</dbReference>
<dbReference type="PANTHER" id="PTHR44943:SF4">
    <property type="entry name" value="TPR REPEAT-CONTAINING PROTEIN MJ0798"/>
    <property type="match status" value="1"/>
</dbReference>
<reference evidence="5 6" key="1">
    <citation type="journal article" date="2015" name="Genome Announc.">
        <title>Complete Genome Sequence of Bartonella ancashensis Strain 20.00, Isolated from the Blood of a Patient with Verruga Peruana.</title>
        <authorList>
            <person name="Hang J."/>
            <person name="Mullins K.E."/>
            <person name="Clifford R.J."/>
            <person name="Onmus-Leone F."/>
            <person name="Yang Y."/>
            <person name="Jiang J."/>
            <person name="Leguia M."/>
            <person name="Kasper M.R."/>
            <person name="Maguina C."/>
            <person name="Lesho E.P."/>
            <person name="Jarman R.G."/>
            <person name="Richards A.L."/>
            <person name="Blazes D."/>
        </authorList>
    </citation>
    <scope>NUCLEOTIDE SEQUENCE [LARGE SCALE GENOMIC DNA]</scope>
    <source>
        <strain evidence="5 6">20.00</strain>
    </source>
</reference>
<proteinExistence type="predicted"/>
<evidence type="ECO:0000256" key="1">
    <source>
        <dbReference type="ARBA" id="ARBA00022737"/>
    </source>
</evidence>
<evidence type="ECO:0000256" key="2">
    <source>
        <dbReference type="ARBA" id="ARBA00022803"/>
    </source>
</evidence>
<gene>
    <name evidence="5" type="ORF">PU02_0270</name>
</gene>
<accession>A0A0M4LRY9</accession>
<dbReference type="InterPro" id="IPR019734">
    <property type="entry name" value="TPR_rpt"/>
</dbReference>
<dbReference type="SUPFAM" id="SSF48452">
    <property type="entry name" value="TPR-like"/>
    <property type="match status" value="1"/>
</dbReference>
<evidence type="ECO:0000256" key="3">
    <source>
        <dbReference type="PROSITE-ProRule" id="PRU00339"/>
    </source>
</evidence>
<feature type="repeat" description="TPR" evidence="3">
    <location>
        <begin position="246"/>
        <end position="279"/>
    </location>
</feature>
<feature type="region of interest" description="Disordered" evidence="4">
    <location>
        <begin position="79"/>
        <end position="122"/>
    </location>
</feature>
<organism evidence="5 6">
    <name type="scientific">Bartonella ancashensis</name>
    <dbReference type="NCBI Taxonomy" id="1318743"/>
    <lineage>
        <taxon>Bacteria</taxon>
        <taxon>Pseudomonadati</taxon>
        <taxon>Pseudomonadota</taxon>
        <taxon>Alphaproteobacteria</taxon>
        <taxon>Hyphomicrobiales</taxon>
        <taxon>Bartonellaceae</taxon>
        <taxon>Bartonella</taxon>
    </lineage>
</organism>
<feature type="compositionally biased region" description="Low complexity" evidence="4">
    <location>
        <begin position="113"/>
        <end position="122"/>
    </location>
</feature>
<keyword evidence="6" id="KW-1185">Reference proteome</keyword>
<dbReference type="PANTHER" id="PTHR44943">
    <property type="entry name" value="CELLULOSE SYNTHASE OPERON PROTEIN C"/>
    <property type="match status" value="1"/>
</dbReference>
<dbReference type="InterPro" id="IPR051685">
    <property type="entry name" value="Ycf3/AcsC/BcsC/TPR_MFPF"/>
</dbReference>
<dbReference type="PROSITE" id="PS50005">
    <property type="entry name" value="TPR"/>
    <property type="match status" value="2"/>
</dbReference>
<sequence length="298" mass="33698">MKKMGSLGRKALFFACMGGFLCFFFNPTRGFPLFGSVSLRFYHAHAHTHALGIIFVGQNLELSDQHLLTSSFLLERPASPEGSAFPGKPTSPEGTTSLEKPESPERSTLHGKLASSSLSQRASSSYAQIPRSSSYEQQKEAEIARLLNELQFCADSNEAKSLSKKIQRLWSQSGNKTIDLLMLWAERSIDDHAYSAALDYLDNVVALSPNYPEVWTRRAWVHIQLNNFKHALLDLKRALLLEPRNYIAYFQLGLVMEATERPHLAIKAYETALSYYPKMEEVQKRVGILLDEQYFRST</sequence>
<dbReference type="InterPro" id="IPR011990">
    <property type="entry name" value="TPR-like_helical_dom_sf"/>
</dbReference>
<protein>
    <submittedName>
        <fullName evidence="5">TPR domain protein</fullName>
    </submittedName>
</protein>
<evidence type="ECO:0000313" key="6">
    <source>
        <dbReference type="Proteomes" id="UP000057213"/>
    </source>
</evidence>
<dbReference type="Proteomes" id="UP000057213">
    <property type="component" value="Chromosome"/>
</dbReference>
<dbReference type="KEGG" id="banc:PU02_0270"/>
<dbReference type="SMART" id="SM00028">
    <property type="entry name" value="TPR"/>
    <property type="match status" value="2"/>
</dbReference>
<dbReference type="Pfam" id="PF14559">
    <property type="entry name" value="TPR_19"/>
    <property type="match status" value="1"/>
</dbReference>
<dbReference type="AlphaFoldDB" id="A0A0M4LRY9"/>
<keyword evidence="2 3" id="KW-0802">TPR repeat</keyword>
<evidence type="ECO:0000313" key="5">
    <source>
        <dbReference type="EMBL" id="ALE03084.1"/>
    </source>
</evidence>